<dbReference type="Proteomes" id="UP000177954">
    <property type="component" value="Unassembled WGS sequence"/>
</dbReference>
<proteinExistence type="predicted"/>
<dbReference type="EMBL" id="MHNZ01000034">
    <property type="protein sequence ID" value="OGZ55342.1"/>
    <property type="molecule type" value="Genomic_DNA"/>
</dbReference>
<reference evidence="1 2" key="1">
    <citation type="journal article" date="2016" name="Nat. Commun.">
        <title>Thousands of microbial genomes shed light on interconnected biogeochemical processes in an aquifer system.</title>
        <authorList>
            <person name="Anantharaman K."/>
            <person name="Brown C.T."/>
            <person name="Hug L.A."/>
            <person name="Sharon I."/>
            <person name="Castelle C.J."/>
            <person name="Probst A.J."/>
            <person name="Thomas B.C."/>
            <person name="Singh A."/>
            <person name="Wilkins M.J."/>
            <person name="Karaoz U."/>
            <person name="Brodie E.L."/>
            <person name="Williams K.H."/>
            <person name="Hubbard S.S."/>
            <person name="Banfield J.F."/>
        </authorList>
    </citation>
    <scope>NUCLEOTIDE SEQUENCE [LARGE SCALE GENOMIC DNA]</scope>
</reference>
<protein>
    <recommendedName>
        <fullName evidence="3">Zinc-binding domain-containing protein</fullName>
    </recommendedName>
</protein>
<dbReference type="AlphaFoldDB" id="A0A1G2GYR0"/>
<name>A0A1G2GYR0_9BACT</name>
<gene>
    <name evidence="1" type="ORF">A3J04_03850</name>
</gene>
<dbReference type="STRING" id="1802129.A3J04_03850"/>
<sequence length="567" mass="66285">MTTETRTCQNCKTSFTIEPEDFEFYEKMKVPAPTFCPSCRFQRRLMFRNERVLYRRMCDLCKKSIITVHDPKKRRIVYCSPCWWSDKWDALEFGVEYDPQKNFFEQFRKLQEKIPVMDLVNSYTTLESSEYVNHAGHLKNCYLIFNADYCENVCYASGATYVKDSLDLLSVGANSEFCYEDIMSGKSSRLFFSEDCFECFDVYFSKDLRGCSHCFGCANLRNKQYHIYNKPYSRDIYEEKLKELRLDSYVAVEDLKKRVDEFWRTMPHRAYHGLMNVSYSGDYLYGCKNVRASYICDSVEDAKYCQFLTLPSAKDLYDLTEWGNGVEMVVDSVTVGEGARDIRFCSGAWANVLDNEYSMFAVSSSHVFGCLSVHKKEYCILNKQYAPNEYRALRDRIVADMNTRPYIDAKGRVWKYGDFFPYDLSFFDYNESTAAQYFTLTKDEALAMGFRWRDENLQEAAITMHASEIPDNMHDISNSIVNEIIKCVACAKPYRIIPQELELLRKMDVPAPRKCPNCRHMGRIARLNPPRLWNRMCAKCGKKIMTSYAPDLPEIVYCEQCYQAEVV</sequence>
<comment type="caution">
    <text evidence="1">The sequence shown here is derived from an EMBL/GenBank/DDBJ whole genome shotgun (WGS) entry which is preliminary data.</text>
</comment>
<evidence type="ECO:0008006" key="3">
    <source>
        <dbReference type="Google" id="ProtNLM"/>
    </source>
</evidence>
<evidence type="ECO:0000313" key="2">
    <source>
        <dbReference type="Proteomes" id="UP000177954"/>
    </source>
</evidence>
<organism evidence="1 2">
    <name type="scientific">Candidatus Ryanbacteria bacterium RIFCSPLOWO2_02_FULL_47_14</name>
    <dbReference type="NCBI Taxonomy" id="1802129"/>
    <lineage>
        <taxon>Bacteria</taxon>
        <taxon>Candidatus Ryaniibacteriota</taxon>
    </lineage>
</organism>
<accession>A0A1G2GYR0</accession>
<evidence type="ECO:0000313" key="1">
    <source>
        <dbReference type="EMBL" id="OGZ55342.1"/>
    </source>
</evidence>